<evidence type="ECO:0000313" key="1">
    <source>
        <dbReference type="EMBL" id="KYH35826.1"/>
    </source>
</evidence>
<dbReference type="RefSeq" id="WP_066821226.1">
    <property type="nucleotide sequence ID" value="NZ_LTBA01000001.1"/>
</dbReference>
<dbReference type="PATRIC" id="fig|1121338.3.peg.221"/>
<proteinExistence type="predicted"/>
<keyword evidence="2" id="KW-1185">Reference proteome</keyword>
<dbReference type="InterPro" id="IPR020288">
    <property type="entry name" value="Sheath_initiator"/>
</dbReference>
<dbReference type="Pfam" id="PF10934">
    <property type="entry name" value="Sheath_initiator"/>
    <property type="match status" value="1"/>
</dbReference>
<protein>
    <recommendedName>
        <fullName evidence="3">DUF2634 domain-containing protein</fullName>
    </recommendedName>
</protein>
<evidence type="ECO:0000313" key="2">
    <source>
        <dbReference type="Proteomes" id="UP000075531"/>
    </source>
</evidence>
<evidence type="ECO:0008006" key="3">
    <source>
        <dbReference type="Google" id="ProtNLM"/>
    </source>
</evidence>
<dbReference type="EMBL" id="LTBA01000001">
    <property type="protein sequence ID" value="KYH35826.1"/>
    <property type="molecule type" value="Genomic_DNA"/>
</dbReference>
<dbReference type="AlphaFoldDB" id="A0A151B7E6"/>
<dbReference type="STRING" id="1121338.CLTEP_02190"/>
<gene>
    <name evidence="1" type="ORF">CLTEP_02190</name>
</gene>
<comment type="caution">
    <text evidence="1">The sequence shown here is derived from an EMBL/GenBank/DDBJ whole genome shotgun (WGS) entry which is preliminary data.</text>
</comment>
<accession>A0A151B7E6</accession>
<reference evidence="1 2" key="1">
    <citation type="submission" date="2016-02" db="EMBL/GenBank/DDBJ databases">
        <title>Genome sequence of Clostridium tepidiprofundi DSM 19306.</title>
        <authorList>
            <person name="Poehlein A."/>
            <person name="Daniel R."/>
        </authorList>
    </citation>
    <scope>NUCLEOTIDE SEQUENCE [LARGE SCALE GENOMIC DNA]</scope>
    <source>
        <strain evidence="1 2">DSM 19306</strain>
    </source>
</reference>
<dbReference type="OrthoDB" id="89089at2"/>
<name>A0A151B7E6_9CLOT</name>
<organism evidence="1 2">
    <name type="scientific">Clostridium tepidiprofundi DSM 19306</name>
    <dbReference type="NCBI Taxonomy" id="1121338"/>
    <lineage>
        <taxon>Bacteria</taxon>
        <taxon>Bacillati</taxon>
        <taxon>Bacillota</taxon>
        <taxon>Clostridia</taxon>
        <taxon>Eubacteriales</taxon>
        <taxon>Clostridiaceae</taxon>
        <taxon>Clostridium</taxon>
    </lineage>
</organism>
<sequence>MFPQTQINIGNIIDEKTSENKLGKSFLFDFSKGDFILKGGKLIETSEIEAIKVWIEKVLRTEKFKFKIYEKQDKKREYGVTIRELLIGNKYPQAFVQSELKREITEALLKHPQIETIKEFTTDKAYTTLNIYFTVILKDARSFEQEVSFSE</sequence>
<dbReference type="Proteomes" id="UP000075531">
    <property type="component" value="Unassembled WGS sequence"/>
</dbReference>